<organism evidence="1">
    <name type="scientific">Arundo donax</name>
    <name type="common">Giant reed</name>
    <name type="synonym">Donax arundinaceus</name>
    <dbReference type="NCBI Taxonomy" id="35708"/>
    <lineage>
        <taxon>Eukaryota</taxon>
        <taxon>Viridiplantae</taxon>
        <taxon>Streptophyta</taxon>
        <taxon>Embryophyta</taxon>
        <taxon>Tracheophyta</taxon>
        <taxon>Spermatophyta</taxon>
        <taxon>Magnoliopsida</taxon>
        <taxon>Liliopsida</taxon>
        <taxon>Poales</taxon>
        <taxon>Poaceae</taxon>
        <taxon>PACMAD clade</taxon>
        <taxon>Arundinoideae</taxon>
        <taxon>Arundineae</taxon>
        <taxon>Arundo</taxon>
    </lineage>
</organism>
<evidence type="ECO:0000313" key="1">
    <source>
        <dbReference type="EMBL" id="JAD17345.1"/>
    </source>
</evidence>
<sequence length="71" mass="8462">MQLQQVVVDQIVAVVDVVEATQQPWMWRSRYWRNIKTRSTKSRWWTEQFKQATMPDLLQGWASCAQLLVPI</sequence>
<accession>A0A0A8XXE7</accession>
<dbReference type="EMBL" id="GBRH01280550">
    <property type="protein sequence ID" value="JAD17345.1"/>
    <property type="molecule type" value="Transcribed_RNA"/>
</dbReference>
<proteinExistence type="predicted"/>
<protein>
    <submittedName>
        <fullName evidence="1">Uncharacterized protein</fullName>
    </submittedName>
</protein>
<reference evidence="1" key="1">
    <citation type="submission" date="2014-09" db="EMBL/GenBank/DDBJ databases">
        <authorList>
            <person name="Magalhaes I.L.F."/>
            <person name="Oliveira U."/>
            <person name="Santos F.R."/>
            <person name="Vidigal T.H.D.A."/>
            <person name="Brescovit A.D."/>
            <person name="Santos A.J."/>
        </authorList>
    </citation>
    <scope>NUCLEOTIDE SEQUENCE</scope>
    <source>
        <tissue evidence="1">Shoot tissue taken approximately 20 cm above the soil surface</tissue>
    </source>
</reference>
<name>A0A0A8XXE7_ARUDO</name>
<reference evidence="1" key="2">
    <citation type="journal article" date="2015" name="Data Brief">
        <title>Shoot transcriptome of the giant reed, Arundo donax.</title>
        <authorList>
            <person name="Barrero R.A."/>
            <person name="Guerrero F.D."/>
            <person name="Moolhuijzen P."/>
            <person name="Goolsby J.A."/>
            <person name="Tidwell J."/>
            <person name="Bellgard S.E."/>
            <person name="Bellgard M.I."/>
        </authorList>
    </citation>
    <scope>NUCLEOTIDE SEQUENCE</scope>
    <source>
        <tissue evidence="1">Shoot tissue taken approximately 20 cm above the soil surface</tissue>
    </source>
</reference>
<dbReference type="AlphaFoldDB" id="A0A0A8XXE7"/>